<name>A0A2U1DBE5_9LACO</name>
<proteinExistence type="inferred from homology"/>
<dbReference type="Gene3D" id="3.30.420.150">
    <property type="entry name" value="Exopolyphosphatase. Domain 2"/>
    <property type="match status" value="1"/>
</dbReference>
<dbReference type="Gene3D" id="3.30.420.40">
    <property type="match status" value="1"/>
</dbReference>
<evidence type="ECO:0000313" key="4">
    <source>
        <dbReference type="Proteomes" id="UP000245433"/>
    </source>
</evidence>
<dbReference type="Proteomes" id="UP000245433">
    <property type="component" value="Unassembled WGS sequence"/>
</dbReference>
<organism evidence="3 4">
    <name type="scientific">Convivina intestini</name>
    <dbReference type="NCBI Taxonomy" id="1505726"/>
    <lineage>
        <taxon>Bacteria</taxon>
        <taxon>Bacillati</taxon>
        <taxon>Bacillota</taxon>
        <taxon>Bacilli</taxon>
        <taxon>Lactobacillales</taxon>
        <taxon>Lactobacillaceae</taxon>
        <taxon>Convivina</taxon>
    </lineage>
</organism>
<dbReference type="OrthoDB" id="9807195at2"/>
<evidence type="ECO:0000313" key="3">
    <source>
        <dbReference type="EMBL" id="PVY84991.1"/>
    </source>
</evidence>
<evidence type="ECO:0000256" key="1">
    <source>
        <dbReference type="ARBA" id="ARBA00007125"/>
    </source>
</evidence>
<dbReference type="RefSeq" id="WP_089938615.1">
    <property type="nucleotide sequence ID" value="NZ_CAKOEX010000003.1"/>
</dbReference>
<evidence type="ECO:0000259" key="2">
    <source>
        <dbReference type="Pfam" id="PF02541"/>
    </source>
</evidence>
<keyword evidence="4" id="KW-1185">Reference proteome</keyword>
<protein>
    <submittedName>
        <fullName evidence="3">Exopolyphosphatase/guanosine-5'-triphosphate, 3'-diphosphate pyrophosphatase</fullName>
    </submittedName>
</protein>
<dbReference type="InterPro" id="IPR050273">
    <property type="entry name" value="GppA/Ppx_hydrolase"/>
</dbReference>
<sequence length="309" mass="34202">MAYLGIIDLGSNSARMVIEDLHPDGSYTEILREKTDTRIAQNMGSSLMLQPEPIRRTIAVLKEFKAHLDQYGPLATKAITTAAVRTAKNQAEFLNLVQQEVGIEFEVLTGTQEAHYDYLGVMATLSDIQNGVILDTGGASVELIGFKNRQEQHEISLPFGAVNLSEKYQLADDVQQANIEAACASINQQYQELKWLDNFKNDSVILLGGANRSLARVARAFNGERQINNIHGFTMSRTLVEQLFDQIRQTNRAGREKIAGLEKSRADIIISGLLPLLNLMKAIDAPQVIFSESGVREGIIAERVCKLDD</sequence>
<dbReference type="EMBL" id="QEKT01000003">
    <property type="protein sequence ID" value="PVY84991.1"/>
    <property type="molecule type" value="Genomic_DNA"/>
</dbReference>
<reference evidence="3 4" key="1">
    <citation type="submission" date="2018-04" db="EMBL/GenBank/DDBJ databases">
        <title>Genomic Encyclopedia of Type Strains, Phase IV (KMG-IV): sequencing the most valuable type-strain genomes for metagenomic binning, comparative biology and taxonomic classification.</title>
        <authorList>
            <person name="Goeker M."/>
        </authorList>
    </citation>
    <scope>NUCLEOTIDE SEQUENCE [LARGE SCALE GENOMIC DNA]</scope>
    <source>
        <strain evidence="3 4">DSM 28795</strain>
    </source>
</reference>
<dbReference type="SUPFAM" id="SSF53067">
    <property type="entry name" value="Actin-like ATPase domain"/>
    <property type="match status" value="2"/>
</dbReference>
<dbReference type="InterPro" id="IPR003695">
    <property type="entry name" value="Ppx_GppA_N"/>
</dbReference>
<dbReference type="AlphaFoldDB" id="A0A2U1DBE5"/>
<accession>A0A2U1DBE5</accession>
<feature type="domain" description="Ppx/GppA phosphatase N-terminal" evidence="2">
    <location>
        <begin position="24"/>
        <end position="303"/>
    </location>
</feature>
<dbReference type="PANTHER" id="PTHR30005">
    <property type="entry name" value="EXOPOLYPHOSPHATASE"/>
    <property type="match status" value="1"/>
</dbReference>
<comment type="caution">
    <text evidence="3">The sequence shown here is derived from an EMBL/GenBank/DDBJ whole genome shotgun (WGS) entry which is preliminary data.</text>
</comment>
<dbReference type="Pfam" id="PF02541">
    <property type="entry name" value="Ppx-GppA"/>
    <property type="match status" value="1"/>
</dbReference>
<gene>
    <name evidence="3" type="ORF">C7384_1039</name>
</gene>
<dbReference type="PANTHER" id="PTHR30005:SF0">
    <property type="entry name" value="RETROGRADE REGULATION PROTEIN 2"/>
    <property type="match status" value="1"/>
</dbReference>
<dbReference type="InterPro" id="IPR043129">
    <property type="entry name" value="ATPase_NBD"/>
</dbReference>
<comment type="similarity">
    <text evidence="1">Belongs to the GppA/Ppx family.</text>
</comment>
<dbReference type="CDD" id="cd24052">
    <property type="entry name" value="ASKHA_NBD_HpPPX-GppA-like"/>
    <property type="match status" value="1"/>
</dbReference>